<keyword evidence="11" id="KW-0963">Cytoplasm</keyword>
<comment type="similarity">
    <text evidence="2 11 13">Belongs to the FKBP-type PPIase family. Tig subfamily.</text>
</comment>
<evidence type="ECO:0000256" key="9">
    <source>
        <dbReference type="ARBA" id="ARBA00023306"/>
    </source>
</evidence>
<evidence type="ECO:0000256" key="12">
    <source>
        <dbReference type="PROSITE-ProRule" id="PRU00277"/>
    </source>
</evidence>
<dbReference type="FunFam" id="3.10.50.40:FF:000001">
    <property type="entry name" value="Trigger factor"/>
    <property type="match status" value="1"/>
</dbReference>
<evidence type="ECO:0000313" key="17">
    <source>
        <dbReference type="Proteomes" id="UP000886865"/>
    </source>
</evidence>
<dbReference type="Gene3D" id="3.30.70.1050">
    <property type="entry name" value="Trigger factor ribosome-binding domain"/>
    <property type="match status" value="1"/>
</dbReference>
<keyword evidence="14" id="KW-0175">Coiled coil</keyword>
<sequence>MTKHSIEKQENNLVKITITVDEKTANDAYNKTLKKIGSNINIAGFRKGKAPANVIEKYVGIERIKIEAIESIFPHEFAKVAQEEKLDLATQPQIEHFEFEKGKDLTITVKAELKPEVNLAPYKDVEVEYEEFKGEDDAMDKELEALQNRFSTLEKVDRASNETDVVVFDFEGSVNGELIEHGSAKNYTLDLAHSNFIPGFAQGLVGHSAGEEFVIDVTFPENYHEPKLKGAPAQFKINLHEVKERKLPELNDELAKKAGKFETLDALKEDIKKYLEDAKNYENERRKSDAIFNKVYDETNIDIQESMIEREVEAVKEETKQNALRQGQDWQKLVDAEGVESVNQKMREEAIKRIKNSLIIEKIAKNENIKIEQGDFLTQIQEIARMYGSSANSIFEEMKKNPSSFAFLSQQIATKKVNELLLSSNKFKTK</sequence>
<dbReference type="EMBL" id="DVJQ01000008">
    <property type="protein sequence ID" value="HIS73545.1"/>
    <property type="molecule type" value="Genomic_DNA"/>
</dbReference>
<dbReference type="InterPro" id="IPR001179">
    <property type="entry name" value="PPIase_FKBP_dom"/>
</dbReference>
<protein>
    <recommendedName>
        <fullName evidence="4 11">Trigger factor</fullName>
        <shortName evidence="11">TF</shortName>
        <ecNumber evidence="3 11">5.2.1.8</ecNumber>
    </recommendedName>
    <alternativeName>
        <fullName evidence="10 11">PPIase</fullName>
    </alternativeName>
</protein>
<name>A0A9D1FHY6_9BACT</name>
<dbReference type="Pfam" id="PF05697">
    <property type="entry name" value="Trigger_N"/>
    <property type="match status" value="1"/>
</dbReference>
<evidence type="ECO:0000256" key="7">
    <source>
        <dbReference type="ARBA" id="ARBA00023186"/>
    </source>
</evidence>
<evidence type="ECO:0000256" key="14">
    <source>
        <dbReference type="SAM" id="Coils"/>
    </source>
</evidence>
<dbReference type="Gene3D" id="1.10.3120.10">
    <property type="entry name" value="Trigger factor, C-terminal domain"/>
    <property type="match status" value="1"/>
</dbReference>
<dbReference type="SUPFAM" id="SSF109998">
    <property type="entry name" value="Triger factor/SurA peptide-binding domain-like"/>
    <property type="match status" value="1"/>
</dbReference>
<evidence type="ECO:0000256" key="2">
    <source>
        <dbReference type="ARBA" id="ARBA00005464"/>
    </source>
</evidence>
<comment type="domain">
    <text evidence="11">Consists of 3 domains; the N-terminus binds the ribosome, the middle domain has PPIase activity, while the C-terminus has intrinsic chaperone activity on its own.</text>
</comment>
<organism evidence="16 17">
    <name type="scientific">Candidatus Galligastranaerophilus intestinavium</name>
    <dbReference type="NCBI Taxonomy" id="2840836"/>
    <lineage>
        <taxon>Bacteria</taxon>
        <taxon>Candidatus Galligastranaerophilus</taxon>
    </lineage>
</organism>
<feature type="domain" description="PPIase FKBP-type" evidence="15">
    <location>
        <begin position="163"/>
        <end position="251"/>
    </location>
</feature>
<dbReference type="InterPro" id="IPR046357">
    <property type="entry name" value="PPIase_dom_sf"/>
</dbReference>
<dbReference type="AlphaFoldDB" id="A0A9D1FHY6"/>
<dbReference type="InterPro" id="IPR008880">
    <property type="entry name" value="Trigger_fac_C"/>
</dbReference>
<dbReference type="Proteomes" id="UP000886865">
    <property type="component" value="Unassembled WGS sequence"/>
</dbReference>
<evidence type="ECO:0000256" key="13">
    <source>
        <dbReference type="RuleBase" id="RU003914"/>
    </source>
</evidence>
<keyword evidence="5 11" id="KW-0132">Cell division</keyword>
<dbReference type="InterPro" id="IPR005215">
    <property type="entry name" value="Trig_fac"/>
</dbReference>
<keyword evidence="6 11" id="KW-0697">Rotamase</keyword>
<evidence type="ECO:0000256" key="4">
    <source>
        <dbReference type="ARBA" id="ARBA00016902"/>
    </source>
</evidence>
<feature type="coiled-coil region" evidence="14">
    <location>
        <begin position="264"/>
        <end position="291"/>
    </location>
</feature>
<dbReference type="Pfam" id="PF00254">
    <property type="entry name" value="FKBP_C"/>
    <property type="match status" value="1"/>
</dbReference>
<evidence type="ECO:0000256" key="3">
    <source>
        <dbReference type="ARBA" id="ARBA00013194"/>
    </source>
</evidence>
<reference evidence="16" key="2">
    <citation type="journal article" date="2021" name="PeerJ">
        <title>Extensive microbial diversity within the chicken gut microbiome revealed by metagenomics and culture.</title>
        <authorList>
            <person name="Gilroy R."/>
            <person name="Ravi A."/>
            <person name="Getino M."/>
            <person name="Pursley I."/>
            <person name="Horton D.L."/>
            <person name="Alikhan N.F."/>
            <person name="Baker D."/>
            <person name="Gharbi K."/>
            <person name="Hall N."/>
            <person name="Watson M."/>
            <person name="Adriaenssens E.M."/>
            <person name="Foster-Nyarko E."/>
            <person name="Jarju S."/>
            <person name="Secka A."/>
            <person name="Antonio M."/>
            <person name="Oren A."/>
            <person name="Chaudhuri R.R."/>
            <person name="La Ragione R."/>
            <person name="Hildebrand F."/>
            <person name="Pallen M.J."/>
        </authorList>
    </citation>
    <scope>NUCLEOTIDE SEQUENCE</scope>
    <source>
        <strain evidence="16">CHK152-2871</strain>
    </source>
</reference>
<evidence type="ECO:0000256" key="11">
    <source>
        <dbReference type="HAMAP-Rule" id="MF_00303"/>
    </source>
</evidence>
<dbReference type="PANTHER" id="PTHR30560">
    <property type="entry name" value="TRIGGER FACTOR CHAPERONE AND PEPTIDYL-PROLYL CIS/TRANS ISOMERASE"/>
    <property type="match status" value="1"/>
</dbReference>
<dbReference type="GO" id="GO:0043022">
    <property type="term" value="F:ribosome binding"/>
    <property type="evidence" value="ECO:0007669"/>
    <property type="project" value="TreeGrafter"/>
</dbReference>
<dbReference type="NCBIfam" id="TIGR00115">
    <property type="entry name" value="tig"/>
    <property type="match status" value="1"/>
</dbReference>
<dbReference type="InterPro" id="IPR027304">
    <property type="entry name" value="Trigger_fact/SurA_dom_sf"/>
</dbReference>
<dbReference type="GO" id="GO:0003755">
    <property type="term" value="F:peptidyl-prolyl cis-trans isomerase activity"/>
    <property type="evidence" value="ECO:0007669"/>
    <property type="project" value="UniProtKB-UniRule"/>
</dbReference>
<comment type="caution">
    <text evidence="16">The sequence shown here is derived from an EMBL/GenBank/DDBJ whole genome shotgun (WGS) entry which is preliminary data.</text>
</comment>
<evidence type="ECO:0000259" key="15">
    <source>
        <dbReference type="PROSITE" id="PS50059"/>
    </source>
</evidence>
<dbReference type="HAMAP" id="MF_00303">
    <property type="entry name" value="Trigger_factor_Tig"/>
    <property type="match status" value="1"/>
</dbReference>
<keyword evidence="7 11" id="KW-0143">Chaperone</keyword>
<evidence type="ECO:0000256" key="10">
    <source>
        <dbReference type="ARBA" id="ARBA00029986"/>
    </source>
</evidence>
<evidence type="ECO:0000256" key="1">
    <source>
        <dbReference type="ARBA" id="ARBA00000971"/>
    </source>
</evidence>
<comment type="subcellular location">
    <subcellularLocation>
        <location evidence="11">Cytoplasm</location>
    </subcellularLocation>
    <text evidence="11">About half TF is bound to the ribosome near the polypeptide exit tunnel while the other half is free in the cytoplasm.</text>
</comment>
<dbReference type="PROSITE" id="PS50059">
    <property type="entry name" value="FKBP_PPIASE"/>
    <property type="match status" value="1"/>
</dbReference>
<dbReference type="PIRSF" id="PIRSF003095">
    <property type="entry name" value="Trigger_factor"/>
    <property type="match status" value="1"/>
</dbReference>
<evidence type="ECO:0000256" key="8">
    <source>
        <dbReference type="ARBA" id="ARBA00023235"/>
    </source>
</evidence>
<evidence type="ECO:0000256" key="6">
    <source>
        <dbReference type="ARBA" id="ARBA00023110"/>
    </source>
</evidence>
<dbReference type="InterPro" id="IPR008881">
    <property type="entry name" value="Trigger_fac_ribosome-bd_bac"/>
</dbReference>
<evidence type="ECO:0000313" key="16">
    <source>
        <dbReference type="EMBL" id="HIS73545.1"/>
    </source>
</evidence>
<dbReference type="GO" id="GO:0015031">
    <property type="term" value="P:protein transport"/>
    <property type="evidence" value="ECO:0007669"/>
    <property type="project" value="UniProtKB-UniRule"/>
</dbReference>
<dbReference type="SUPFAM" id="SSF54534">
    <property type="entry name" value="FKBP-like"/>
    <property type="match status" value="1"/>
</dbReference>
<keyword evidence="9 11" id="KW-0131">Cell cycle</keyword>
<proteinExistence type="inferred from homology"/>
<dbReference type="Pfam" id="PF05698">
    <property type="entry name" value="Trigger_C"/>
    <property type="match status" value="1"/>
</dbReference>
<dbReference type="Gene3D" id="3.10.50.40">
    <property type="match status" value="1"/>
</dbReference>
<dbReference type="GO" id="GO:0051301">
    <property type="term" value="P:cell division"/>
    <property type="evidence" value="ECO:0007669"/>
    <property type="project" value="UniProtKB-KW"/>
</dbReference>
<dbReference type="GO" id="GO:0043335">
    <property type="term" value="P:protein unfolding"/>
    <property type="evidence" value="ECO:0007669"/>
    <property type="project" value="TreeGrafter"/>
</dbReference>
<dbReference type="EC" id="5.2.1.8" evidence="3 11"/>
<dbReference type="SUPFAM" id="SSF102735">
    <property type="entry name" value="Trigger factor ribosome-binding domain"/>
    <property type="match status" value="1"/>
</dbReference>
<accession>A0A9D1FHY6</accession>
<keyword evidence="8 11" id="KW-0413">Isomerase</keyword>
<comment type="function">
    <text evidence="11">Involved in protein export. Acts as a chaperone by maintaining the newly synthesized protein in an open conformation. Functions as a peptidyl-prolyl cis-trans isomerase.</text>
</comment>
<dbReference type="InterPro" id="IPR036611">
    <property type="entry name" value="Trigger_fac_ribosome-bd_sf"/>
</dbReference>
<dbReference type="InterPro" id="IPR037041">
    <property type="entry name" value="Trigger_fac_C_sf"/>
</dbReference>
<dbReference type="GO" id="GO:0044183">
    <property type="term" value="F:protein folding chaperone"/>
    <property type="evidence" value="ECO:0007669"/>
    <property type="project" value="TreeGrafter"/>
</dbReference>
<gene>
    <name evidence="11 16" type="primary">tig</name>
    <name evidence="16" type="ORF">IAA86_00830</name>
</gene>
<dbReference type="PANTHER" id="PTHR30560:SF3">
    <property type="entry name" value="TRIGGER FACTOR-LIKE PROTEIN TIG, CHLOROPLASTIC"/>
    <property type="match status" value="1"/>
</dbReference>
<comment type="catalytic activity">
    <reaction evidence="1 11 12">
        <text>[protein]-peptidylproline (omega=180) = [protein]-peptidylproline (omega=0)</text>
        <dbReference type="Rhea" id="RHEA:16237"/>
        <dbReference type="Rhea" id="RHEA-COMP:10747"/>
        <dbReference type="Rhea" id="RHEA-COMP:10748"/>
        <dbReference type="ChEBI" id="CHEBI:83833"/>
        <dbReference type="ChEBI" id="CHEBI:83834"/>
        <dbReference type="EC" id="5.2.1.8"/>
    </reaction>
</comment>
<reference evidence="16" key="1">
    <citation type="submission" date="2020-10" db="EMBL/GenBank/DDBJ databases">
        <authorList>
            <person name="Gilroy R."/>
        </authorList>
    </citation>
    <scope>NUCLEOTIDE SEQUENCE</scope>
    <source>
        <strain evidence="16">CHK152-2871</strain>
    </source>
</reference>
<dbReference type="GO" id="GO:0051083">
    <property type="term" value="P:'de novo' cotranslational protein folding"/>
    <property type="evidence" value="ECO:0007669"/>
    <property type="project" value="TreeGrafter"/>
</dbReference>
<evidence type="ECO:0000256" key="5">
    <source>
        <dbReference type="ARBA" id="ARBA00022618"/>
    </source>
</evidence>
<dbReference type="GO" id="GO:0005737">
    <property type="term" value="C:cytoplasm"/>
    <property type="evidence" value="ECO:0007669"/>
    <property type="project" value="UniProtKB-SubCell"/>
</dbReference>